<keyword evidence="4" id="KW-0808">Transferase</keyword>
<dbReference type="SMART" id="SM00448">
    <property type="entry name" value="REC"/>
    <property type="match status" value="1"/>
</dbReference>
<dbReference type="InterPro" id="IPR004358">
    <property type="entry name" value="Sig_transdc_His_kin-like_C"/>
</dbReference>
<keyword evidence="11" id="KW-1185">Reference proteome</keyword>
<dbReference type="CDD" id="cd00075">
    <property type="entry name" value="HATPase"/>
    <property type="match status" value="1"/>
</dbReference>
<dbReference type="Pfam" id="PF08448">
    <property type="entry name" value="PAS_4"/>
    <property type="match status" value="1"/>
</dbReference>
<dbReference type="CDD" id="cd00082">
    <property type="entry name" value="HisKA"/>
    <property type="match status" value="1"/>
</dbReference>
<dbReference type="Pfam" id="PF00072">
    <property type="entry name" value="Response_reg"/>
    <property type="match status" value="1"/>
</dbReference>
<dbReference type="InterPro" id="IPR013656">
    <property type="entry name" value="PAS_4"/>
</dbReference>
<dbReference type="PANTHER" id="PTHR43711">
    <property type="entry name" value="TWO-COMPONENT HISTIDINE KINASE"/>
    <property type="match status" value="1"/>
</dbReference>
<dbReference type="EMBL" id="RKLR01000004">
    <property type="protein sequence ID" value="MBX0323814.1"/>
    <property type="molecule type" value="Genomic_DNA"/>
</dbReference>
<name>A0AAW4PT06_9EURY</name>
<comment type="caution">
    <text evidence="7">Lacks conserved residue(s) required for the propagation of feature annotation.</text>
</comment>
<dbReference type="SUPFAM" id="SSF52172">
    <property type="entry name" value="CheY-like"/>
    <property type="match status" value="1"/>
</dbReference>
<dbReference type="Pfam" id="PF00512">
    <property type="entry name" value="HisKA"/>
    <property type="match status" value="1"/>
</dbReference>
<dbReference type="InterPro" id="IPR035965">
    <property type="entry name" value="PAS-like_dom_sf"/>
</dbReference>
<reference evidence="10 11" key="1">
    <citation type="submission" date="2021-06" db="EMBL/GenBank/DDBJ databases">
        <title>Halomicroarcula sp. a new haloarchaeum isolated from saline soil.</title>
        <authorList>
            <person name="Duran-Viseras A."/>
            <person name="Sanchez-Porro C."/>
            <person name="Ventosa A."/>
        </authorList>
    </citation>
    <scope>NUCLEOTIDE SEQUENCE [LARGE SCALE GENOMIC DNA]</scope>
    <source>
        <strain evidence="10 11">F13</strain>
    </source>
</reference>
<dbReference type="Gene3D" id="3.30.450.40">
    <property type="match status" value="1"/>
</dbReference>
<evidence type="ECO:0000313" key="10">
    <source>
        <dbReference type="EMBL" id="MBX0323814.1"/>
    </source>
</evidence>
<dbReference type="AlphaFoldDB" id="A0AAW4PT06"/>
<dbReference type="PROSITE" id="PS50109">
    <property type="entry name" value="HIS_KIN"/>
    <property type="match status" value="1"/>
</dbReference>
<evidence type="ECO:0000256" key="1">
    <source>
        <dbReference type="ARBA" id="ARBA00000085"/>
    </source>
</evidence>
<dbReference type="RefSeq" id="WP_220618779.1">
    <property type="nucleotide sequence ID" value="NZ_RKLR01000004.1"/>
</dbReference>
<dbReference type="Gene3D" id="3.30.450.20">
    <property type="entry name" value="PAS domain"/>
    <property type="match status" value="1"/>
</dbReference>
<dbReference type="PRINTS" id="PR00344">
    <property type="entry name" value="BCTRLSENSOR"/>
</dbReference>
<dbReference type="InterPro" id="IPR003594">
    <property type="entry name" value="HATPase_dom"/>
</dbReference>
<dbReference type="InterPro" id="IPR001789">
    <property type="entry name" value="Sig_transdc_resp-reg_receiver"/>
</dbReference>
<comment type="caution">
    <text evidence="10">The sequence shown here is derived from an EMBL/GenBank/DDBJ whole genome shotgun (WGS) entry which is preliminary data.</text>
</comment>
<evidence type="ECO:0000256" key="5">
    <source>
        <dbReference type="ARBA" id="ARBA00022777"/>
    </source>
</evidence>
<dbReference type="Gene3D" id="3.30.565.10">
    <property type="entry name" value="Histidine kinase-like ATPase, C-terminal domain"/>
    <property type="match status" value="1"/>
</dbReference>
<comment type="catalytic activity">
    <reaction evidence="1">
        <text>ATP + protein L-histidine = ADP + protein N-phospho-L-histidine.</text>
        <dbReference type="EC" id="2.7.13.3"/>
    </reaction>
</comment>
<dbReference type="InterPro" id="IPR000014">
    <property type="entry name" value="PAS"/>
</dbReference>
<dbReference type="CDD" id="cd00156">
    <property type="entry name" value="REC"/>
    <property type="match status" value="1"/>
</dbReference>
<dbReference type="InterPro" id="IPR003661">
    <property type="entry name" value="HisK_dim/P_dom"/>
</dbReference>
<dbReference type="SMART" id="SM00387">
    <property type="entry name" value="HATPase_c"/>
    <property type="match status" value="1"/>
</dbReference>
<dbReference type="SUPFAM" id="SSF55781">
    <property type="entry name" value="GAF domain-like"/>
    <property type="match status" value="1"/>
</dbReference>
<dbReference type="SUPFAM" id="SSF55874">
    <property type="entry name" value="ATPase domain of HSP90 chaperone/DNA topoisomerase II/histidine kinase"/>
    <property type="match status" value="1"/>
</dbReference>
<keyword evidence="5" id="KW-0418">Kinase</keyword>
<evidence type="ECO:0000259" key="8">
    <source>
        <dbReference type="PROSITE" id="PS50109"/>
    </source>
</evidence>
<evidence type="ECO:0000313" key="11">
    <source>
        <dbReference type="Proteomes" id="UP001430377"/>
    </source>
</evidence>
<evidence type="ECO:0000256" key="7">
    <source>
        <dbReference type="PROSITE-ProRule" id="PRU00169"/>
    </source>
</evidence>
<gene>
    <name evidence="10" type="ORF">EGH21_12315</name>
</gene>
<dbReference type="InterPro" id="IPR005467">
    <property type="entry name" value="His_kinase_dom"/>
</dbReference>
<evidence type="ECO:0000259" key="9">
    <source>
        <dbReference type="PROSITE" id="PS50110"/>
    </source>
</evidence>
<feature type="domain" description="Response regulatory" evidence="9">
    <location>
        <begin position="20"/>
        <end position="136"/>
    </location>
</feature>
<dbReference type="InterPro" id="IPR036097">
    <property type="entry name" value="HisK_dim/P_sf"/>
</dbReference>
<dbReference type="InterPro" id="IPR036890">
    <property type="entry name" value="HATPase_C_sf"/>
</dbReference>
<evidence type="ECO:0000256" key="6">
    <source>
        <dbReference type="ARBA" id="ARBA00023012"/>
    </source>
</evidence>
<dbReference type="EC" id="2.7.13.3" evidence="2"/>
<dbReference type="InterPro" id="IPR029016">
    <property type="entry name" value="GAF-like_dom_sf"/>
</dbReference>
<evidence type="ECO:0000256" key="2">
    <source>
        <dbReference type="ARBA" id="ARBA00012438"/>
    </source>
</evidence>
<proteinExistence type="predicted"/>
<protein>
    <recommendedName>
        <fullName evidence="2">histidine kinase</fullName>
        <ecNumber evidence="2">2.7.13.3</ecNumber>
    </recommendedName>
</protein>
<dbReference type="Pfam" id="PF02518">
    <property type="entry name" value="HATPase_c"/>
    <property type="match status" value="1"/>
</dbReference>
<dbReference type="Gene3D" id="3.40.50.2300">
    <property type="match status" value="1"/>
</dbReference>
<dbReference type="PROSITE" id="PS50110">
    <property type="entry name" value="RESPONSE_REGULATORY"/>
    <property type="match status" value="1"/>
</dbReference>
<dbReference type="PANTHER" id="PTHR43711:SF1">
    <property type="entry name" value="HISTIDINE KINASE 1"/>
    <property type="match status" value="1"/>
</dbReference>
<dbReference type="SMART" id="SM00388">
    <property type="entry name" value="HisKA"/>
    <property type="match status" value="1"/>
</dbReference>
<accession>A0AAW4PT06</accession>
<evidence type="ECO:0000256" key="3">
    <source>
        <dbReference type="ARBA" id="ARBA00022553"/>
    </source>
</evidence>
<dbReference type="SUPFAM" id="SSF55785">
    <property type="entry name" value="PYP-like sensor domain (PAS domain)"/>
    <property type="match status" value="1"/>
</dbReference>
<dbReference type="Pfam" id="PF01590">
    <property type="entry name" value="GAF"/>
    <property type="match status" value="1"/>
</dbReference>
<dbReference type="InterPro" id="IPR011006">
    <property type="entry name" value="CheY-like_superfamily"/>
</dbReference>
<keyword evidence="3" id="KW-0597">Phosphoprotein</keyword>
<feature type="domain" description="Histidine kinase" evidence="8">
    <location>
        <begin position="441"/>
        <end position="638"/>
    </location>
</feature>
<dbReference type="SUPFAM" id="SSF47384">
    <property type="entry name" value="Homodimeric domain of signal transducing histidine kinase"/>
    <property type="match status" value="1"/>
</dbReference>
<dbReference type="SMART" id="SM00065">
    <property type="entry name" value="GAF"/>
    <property type="match status" value="1"/>
</dbReference>
<dbReference type="Gene3D" id="1.10.287.130">
    <property type="match status" value="1"/>
</dbReference>
<organism evidence="10 11">
    <name type="scientific">Haloarcula rubra</name>
    <dbReference type="NCBI Taxonomy" id="2487747"/>
    <lineage>
        <taxon>Archaea</taxon>
        <taxon>Methanobacteriati</taxon>
        <taxon>Methanobacteriota</taxon>
        <taxon>Stenosarchaea group</taxon>
        <taxon>Halobacteria</taxon>
        <taxon>Halobacteriales</taxon>
        <taxon>Haloarculaceae</taxon>
        <taxon>Haloarcula</taxon>
    </lineage>
</organism>
<dbReference type="GO" id="GO:0000155">
    <property type="term" value="F:phosphorelay sensor kinase activity"/>
    <property type="evidence" value="ECO:0007669"/>
    <property type="project" value="InterPro"/>
</dbReference>
<dbReference type="Proteomes" id="UP001430377">
    <property type="component" value="Unassembled WGS sequence"/>
</dbReference>
<sequence length="644" mass="70852">MHDAVAGAEPSGHDHHGTMRVVYVDPDADAVTAVRTALSAADETVDVVSSESVAEAVDLVGEHPIDCLVTEYTLPDGTGLDLLRSVRERHPDLPVVLFIDDGSEAIASDALAAGATDYVLKAPLEEQAAVLADRVRAATTEQADREAILGRMTDAFLALDEEWRFTYLNDRGREILREAAGADEVSSGLVGRRIWDVVPEAVDTAFYDLYHRAMETQEPETLEAYYEPLETWFDVRAFPSDSGLSVYFRDVTARREREDSLAEREAVLTEMYRVIAEKETPFEEKVDHLLDVGREALGTEFGALSRVEGSDYVFEAVRDPTGQTQPGDVIPLASTNCERAIVERETLVLEDIAADSPELTDRAGFTEMGIACYVGMPVVVDGEVYGTFCFYDRDPRREAFADWEVTLVELMGNWISYELERERRERDLTRERNRLDDFASVVSHDLRNPLNVATGHLELLLEEYDGDPDHVVGMQRALTRMDALIDDLLTLARSGTQVVETSTVELETLCRQAWAVVESEHATLTVTDQSATVSGDESRLQQLFENLFRNCVEHGSTDGQDDGVDVRVGVLSNGDGLYVADDGPGIPEDEREKVFESGYTTSDGGTGFGLRIVAEIAEAHGARVTIAESEGGGARFEIHGLTVG</sequence>
<keyword evidence="6" id="KW-0902">Two-component regulatory system</keyword>
<evidence type="ECO:0000256" key="4">
    <source>
        <dbReference type="ARBA" id="ARBA00022679"/>
    </source>
</evidence>
<dbReference type="InterPro" id="IPR050736">
    <property type="entry name" value="Sensor_HK_Regulatory"/>
</dbReference>
<dbReference type="InterPro" id="IPR003018">
    <property type="entry name" value="GAF"/>
</dbReference>
<dbReference type="CDD" id="cd00130">
    <property type="entry name" value="PAS"/>
    <property type="match status" value="1"/>
</dbReference>